<evidence type="ECO:0000259" key="1">
    <source>
        <dbReference type="Pfam" id="PF23571"/>
    </source>
</evidence>
<evidence type="ECO:0000313" key="3">
    <source>
        <dbReference type="Proteomes" id="UP000243468"/>
    </source>
</evidence>
<accession>A0A1G6GYD8</accession>
<dbReference type="OrthoDB" id="9807441at2"/>
<feature type="domain" description="GH3 middle" evidence="1">
    <location>
        <begin position="1"/>
        <end position="34"/>
    </location>
</feature>
<gene>
    <name evidence="2" type="ORF">SAMN05421732_101410</name>
</gene>
<keyword evidence="3" id="KW-1185">Reference proteome</keyword>
<dbReference type="RefSeq" id="WP_092818479.1">
    <property type="nucleotide sequence ID" value="NZ_BAABKJ010000006.1"/>
</dbReference>
<reference evidence="3" key="1">
    <citation type="submission" date="2016-09" db="EMBL/GenBank/DDBJ databases">
        <authorList>
            <person name="Varghese N."/>
            <person name="Submissions S."/>
        </authorList>
    </citation>
    <scope>NUCLEOTIDE SEQUENCE [LARGE SCALE GENOMIC DNA]</scope>
    <source>
        <strain evidence="3">ANC 4667</strain>
    </source>
</reference>
<sequence length="139" mass="16041">MITTGSGLIRYVIDDELEVVDFYQAIPCFRFLGRKMTVDLVGEKLDHSVAVKVLAEFRQEDYLPISILGIEHCNKKKPYYIMLSEGNIHKQPSAAALDQRLKENFHYELARSALCHPEHIDVFASLIFHAQQQTKLRHK</sequence>
<name>A0A1G6GYD8_9GAMM</name>
<dbReference type="EMBL" id="FMYO01000001">
    <property type="protein sequence ID" value="SDB86126.1"/>
    <property type="molecule type" value="Genomic_DNA"/>
</dbReference>
<dbReference type="AlphaFoldDB" id="A0A1G6GYD8"/>
<organism evidence="2 3">
    <name type="scientific">Acinetobacter kookii</name>
    <dbReference type="NCBI Taxonomy" id="1226327"/>
    <lineage>
        <taxon>Bacteria</taxon>
        <taxon>Pseudomonadati</taxon>
        <taxon>Pseudomonadota</taxon>
        <taxon>Gammaproteobacteria</taxon>
        <taxon>Moraxellales</taxon>
        <taxon>Moraxellaceae</taxon>
        <taxon>Acinetobacter</taxon>
    </lineage>
</organism>
<dbReference type="InterPro" id="IPR055377">
    <property type="entry name" value="GH3_M"/>
</dbReference>
<protein>
    <submittedName>
        <fullName evidence="2">GH3 auxin-responsive promoter</fullName>
    </submittedName>
</protein>
<dbReference type="STRING" id="1226327.SAMN05421732_101410"/>
<dbReference type="Pfam" id="PF23571">
    <property type="entry name" value="GH3_M"/>
    <property type="match status" value="1"/>
</dbReference>
<proteinExistence type="predicted"/>
<evidence type="ECO:0000313" key="2">
    <source>
        <dbReference type="EMBL" id="SDB86126.1"/>
    </source>
</evidence>
<dbReference type="Proteomes" id="UP000243468">
    <property type="component" value="Unassembled WGS sequence"/>
</dbReference>